<sequence>MASQSSVLSNASTVALVLIDEQDEDFVNEIEQVHRILGNEYAVKFGFPLPGRFTNHKDLKVTLLPSDKTKADKHQIYQEAASSLNYRAISLSEFKKLWLEQFPKIVIMKPATDLCSACQSFTVSLSNTGNMTEEEKTILLQNYGGHVEKAKKQRYYYRYKGKESKDNFSKLSDNQRNKRKYIKVILSNRKSIHLQFYIVNLHCEDCNE</sequence>
<name>A0A8S3VGX6_MYTED</name>
<dbReference type="PANTHER" id="PTHR34415">
    <property type="entry name" value="INTEGRASE CATALYTIC DOMAIN-CONTAINING PROTEIN"/>
    <property type="match status" value="1"/>
</dbReference>
<dbReference type="PANTHER" id="PTHR34415:SF1">
    <property type="entry name" value="INTEGRASE CATALYTIC DOMAIN-CONTAINING PROTEIN"/>
    <property type="match status" value="1"/>
</dbReference>
<evidence type="ECO:0000313" key="2">
    <source>
        <dbReference type="Proteomes" id="UP000683360"/>
    </source>
</evidence>
<evidence type="ECO:0000313" key="1">
    <source>
        <dbReference type="EMBL" id="CAG2254138.1"/>
    </source>
</evidence>
<reference evidence="1" key="1">
    <citation type="submission" date="2021-03" db="EMBL/GenBank/DDBJ databases">
        <authorList>
            <person name="Bekaert M."/>
        </authorList>
    </citation>
    <scope>NUCLEOTIDE SEQUENCE</scope>
</reference>
<dbReference type="EMBL" id="CAJPWZ010003221">
    <property type="protein sequence ID" value="CAG2254138.1"/>
    <property type="molecule type" value="Genomic_DNA"/>
</dbReference>
<protein>
    <submittedName>
        <fullName evidence="1">Uncharacterized protein</fullName>
    </submittedName>
</protein>
<dbReference type="OrthoDB" id="10527163at2759"/>
<keyword evidence="2" id="KW-1185">Reference proteome</keyword>
<proteinExistence type="predicted"/>
<gene>
    <name evidence="1" type="ORF">MEDL_65629</name>
</gene>
<accession>A0A8S3VGX6</accession>
<dbReference type="AlphaFoldDB" id="A0A8S3VGX6"/>
<comment type="caution">
    <text evidence="1">The sequence shown here is derived from an EMBL/GenBank/DDBJ whole genome shotgun (WGS) entry which is preliminary data.</text>
</comment>
<organism evidence="1 2">
    <name type="scientific">Mytilus edulis</name>
    <name type="common">Blue mussel</name>
    <dbReference type="NCBI Taxonomy" id="6550"/>
    <lineage>
        <taxon>Eukaryota</taxon>
        <taxon>Metazoa</taxon>
        <taxon>Spiralia</taxon>
        <taxon>Lophotrochozoa</taxon>
        <taxon>Mollusca</taxon>
        <taxon>Bivalvia</taxon>
        <taxon>Autobranchia</taxon>
        <taxon>Pteriomorphia</taxon>
        <taxon>Mytilida</taxon>
        <taxon>Mytiloidea</taxon>
        <taxon>Mytilidae</taxon>
        <taxon>Mytilinae</taxon>
        <taxon>Mytilus</taxon>
    </lineage>
</organism>
<dbReference type="Proteomes" id="UP000683360">
    <property type="component" value="Unassembled WGS sequence"/>
</dbReference>